<dbReference type="AlphaFoldDB" id="A0A382J3E2"/>
<gene>
    <name evidence="1" type="ORF">METZ01_LOCUS258806</name>
</gene>
<organism evidence="1">
    <name type="scientific">marine metagenome</name>
    <dbReference type="NCBI Taxonomy" id="408172"/>
    <lineage>
        <taxon>unclassified sequences</taxon>
        <taxon>metagenomes</taxon>
        <taxon>ecological metagenomes</taxon>
    </lineage>
</organism>
<dbReference type="Gene3D" id="3.30.870.10">
    <property type="entry name" value="Endonuclease Chain A"/>
    <property type="match status" value="1"/>
</dbReference>
<sequence>RLNQLRELRNMENKWNLLPYSSVEPMETHAKAFIVDDSRLMITSDNTLSFGDTESERGDAGELGIMIDHPRLAIQTRGSMELWLSKDARIPGDLTRWWALLGEEVSFVTKKTRQKIPLTNAFDSVIERIESNDYLRSAWEQEIELNSNEIEIVNKLVLGTGFGVYCIATSSKARGIKTKLSLNEIDNAVISLGWNSWWQNSN</sequence>
<name>A0A382J3E2_9ZZZZ</name>
<accession>A0A382J3E2</accession>
<feature type="non-terminal residue" evidence="1">
    <location>
        <position position="1"/>
    </location>
</feature>
<dbReference type="EMBL" id="UINC01071217">
    <property type="protein sequence ID" value="SVC05952.1"/>
    <property type="molecule type" value="Genomic_DNA"/>
</dbReference>
<reference evidence="1" key="1">
    <citation type="submission" date="2018-05" db="EMBL/GenBank/DDBJ databases">
        <authorList>
            <person name="Lanie J.A."/>
            <person name="Ng W.-L."/>
            <person name="Kazmierczak K.M."/>
            <person name="Andrzejewski T.M."/>
            <person name="Davidsen T.M."/>
            <person name="Wayne K.J."/>
            <person name="Tettelin H."/>
            <person name="Glass J.I."/>
            <person name="Rusch D."/>
            <person name="Podicherti R."/>
            <person name="Tsui H.-C.T."/>
            <person name="Winkler M.E."/>
        </authorList>
    </citation>
    <scope>NUCLEOTIDE SEQUENCE</scope>
</reference>
<protein>
    <submittedName>
        <fullName evidence="1">Uncharacterized protein</fullName>
    </submittedName>
</protein>
<evidence type="ECO:0000313" key="1">
    <source>
        <dbReference type="EMBL" id="SVC05952.1"/>
    </source>
</evidence>
<proteinExistence type="predicted"/>